<keyword evidence="1" id="KW-0285">Flavoprotein</keyword>
<gene>
    <name evidence="4" type="ORF">JG687_00000202</name>
</gene>
<dbReference type="AlphaFoldDB" id="A0A8T1V465"/>
<dbReference type="InterPro" id="IPR001433">
    <property type="entry name" value="OxRdtase_FAD/NAD-bd"/>
</dbReference>
<dbReference type="PROSITE" id="PS00616">
    <property type="entry name" value="HIS_ACID_PHOSPHAT_1"/>
    <property type="match status" value="1"/>
</dbReference>
<proteinExistence type="predicted"/>
<dbReference type="VEuPathDB" id="FungiDB:PC110_g4542"/>
<protein>
    <recommendedName>
        <fullName evidence="3">FAD-binding FR-type domain-containing protein</fullName>
    </recommendedName>
</protein>
<dbReference type="Pfam" id="PF00328">
    <property type="entry name" value="His_Phos_2"/>
    <property type="match status" value="1"/>
</dbReference>
<dbReference type="GO" id="GO:0010181">
    <property type="term" value="F:FMN binding"/>
    <property type="evidence" value="ECO:0007669"/>
    <property type="project" value="TreeGrafter"/>
</dbReference>
<dbReference type="PANTHER" id="PTHR19384:SF17">
    <property type="entry name" value="NADPH--CYTOCHROME P450 REDUCTASE"/>
    <property type="match status" value="1"/>
</dbReference>
<dbReference type="CDD" id="cd07061">
    <property type="entry name" value="HP_HAP_like"/>
    <property type="match status" value="1"/>
</dbReference>
<reference evidence="4" key="1">
    <citation type="submission" date="2021-01" db="EMBL/GenBank/DDBJ databases">
        <title>Phytophthora aleatoria, a newly-described species from Pinus radiata is distinct from Phytophthora cactorum isolates based on comparative genomics.</title>
        <authorList>
            <person name="Mcdougal R."/>
            <person name="Panda P."/>
            <person name="Williams N."/>
            <person name="Studholme D.J."/>
        </authorList>
    </citation>
    <scope>NUCLEOTIDE SEQUENCE</scope>
    <source>
        <strain evidence="4">NZFS 3830</strain>
    </source>
</reference>
<comment type="caution">
    <text evidence="4">The sequence shown here is derived from an EMBL/GenBank/DDBJ whole genome shotgun (WGS) entry which is preliminary data.</text>
</comment>
<feature type="domain" description="FAD-binding FR-type" evidence="3">
    <location>
        <begin position="626"/>
        <end position="875"/>
    </location>
</feature>
<dbReference type="InterPro" id="IPR000560">
    <property type="entry name" value="His_Pase_clade-2"/>
</dbReference>
<feature type="chain" id="PRO_5035911380" description="FAD-binding FR-type domain-containing protein" evidence="2">
    <location>
        <begin position="19"/>
        <end position="1038"/>
    </location>
</feature>
<evidence type="ECO:0000256" key="2">
    <source>
        <dbReference type="SAM" id="SignalP"/>
    </source>
</evidence>
<accession>A0A8T1V465</accession>
<evidence type="ECO:0000256" key="1">
    <source>
        <dbReference type="ARBA" id="ARBA00022630"/>
    </source>
</evidence>
<dbReference type="Proteomes" id="UP000688947">
    <property type="component" value="Unassembled WGS sequence"/>
</dbReference>
<dbReference type="OrthoDB" id="1688044at2759"/>
<name>A0A8T1V465_9STRA</name>
<dbReference type="InterPro" id="IPR003097">
    <property type="entry name" value="CysJ-like_FAD-binding"/>
</dbReference>
<dbReference type="GO" id="GO:0003958">
    <property type="term" value="F:NADPH-hemoprotein reductase activity"/>
    <property type="evidence" value="ECO:0007669"/>
    <property type="project" value="TreeGrafter"/>
</dbReference>
<dbReference type="GO" id="GO:0005829">
    <property type="term" value="C:cytosol"/>
    <property type="evidence" value="ECO:0007669"/>
    <property type="project" value="TreeGrafter"/>
</dbReference>
<dbReference type="Pfam" id="PF00667">
    <property type="entry name" value="FAD_binding_1"/>
    <property type="match status" value="1"/>
</dbReference>
<keyword evidence="2" id="KW-0732">Signal</keyword>
<dbReference type="PROSITE" id="PS51384">
    <property type="entry name" value="FAD_FR"/>
    <property type="match status" value="1"/>
</dbReference>
<evidence type="ECO:0000313" key="4">
    <source>
        <dbReference type="EMBL" id="KAG6974648.1"/>
    </source>
</evidence>
<dbReference type="InterPro" id="IPR033379">
    <property type="entry name" value="Acid_Pase_AS"/>
</dbReference>
<dbReference type="Pfam" id="PF00175">
    <property type="entry name" value="NAD_binding_1"/>
    <property type="match status" value="1"/>
</dbReference>
<dbReference type="EMBL" id="JAENGZ010000004">
    <property type="protein sequence ID" value="KAG6974648.1"/>
    <property type="molecule type" value="Genomic_DNA"/>
</dbReference>
<dbReference type="InterPro" id="IPR017927">
    <property type="entry name" value="FAD-bd_FR_type"/>
</dbReference>
<dbReference type="GO" id="GO:0050660">
    <property type="term" value="F:flavin adenine dinucleotide binding"/>
    <property type="evidence" value="ECO:0007669"/>
    <property type="project" value="TreeGrafter"/>
</dbReference>
<organism evidence="4 5">
    <name type="scientific">Phytophthora cactorum</name>
    <dbReference type="NCBI Taxonomy" id="29920"/>
    <lineage>
        <taxon>Eukaryota</taxon>
        <taxon>Sar</taxon>
        <taxon>Stramenopiles</taxon>
        <taxon>Oomycota</taxon>
        <taxon>Peronosporomycetes</taxon>
        <taxon>Peronosporales</taxon>
        <taxon>Peronosporaceae</taxon>
        <taxon>Phytophthora</taxon>
    </lineage>
</organism>
<dbReference type="VEuPathDB" id="FungiDB:PC110_g4541"/>
<evidence type="ECO:0000259" key="3">
    <source>
        <dbReference type="PROSITE" id="PS51384"/>
    </source>
</evidence>
<evidence type="ECO:0000313" key="5">
    <source>
        <dbReference type="Proteomes" id="UP000688947"/>
    </source>
</evidence>
<sequence>MRLAVLIAALVGTSVVRAGPYDDWAPHRYCNAMDGIEATRIPPLTPEQAERMESLEQVQIIARHGARAPYARLFCWDARKHNPMNAEWDCTTTSVSSQDINPNEHAKGFGRLYRKSYMDGHNILKGDCVIGGLLPLGRQQHKTNGQFLRDSYVGDGPLKLFPTANLSHLELSEIYLRSDDQERTLGSGQALIDGLFPVDGTLSLELHRMLSWNVADISVDYINANENICPFMGHIGQLSNESPEFWAHLRDPATVEIEHHFNDVVGNFSWSSALECLSTARCNDLELPPGIDEETFTKTYHEVEARQSIFLTYNNSWYSKLAMQPLAHDMLTRLDGVLNGDPDAYKLSVTMAHDSTIMPFLAASVKENWDRLWTPYAGMLMIEVYKTKSGSHAVRMIFHGEPQHIPECHDTLCGIEEFSEAFAFARKPRTEHDCKLPKKKKSKSHSSNLMTTVADGQAGFQASDYIGSYLLLGLQADMLVPRVLRRGRFCAYQAATLCVNGASTQTPTGRGYQQQRRFLSDGMDAFMEFEREMALKRRKENPEKFAPSGPLTPPVKPKDDECCHLDCPNCVLLVYQEKLLEYELSLQSQNERRKPETPAPKYDLSFYSSKDDEELSDARLKLLTEANRAVFEVAASDVISAPHQTTDGAWRSVRHIDLYIRDDQYDLVSEQASNIGVYVPNDLSVVERMLVHLHVEDPNVVFAAKLLPDSADDDQQQSALQHQGFQHRPFARAGTVHDALTWTFDLVSTPRPSFLRSLAAYASDENDVAALMSPQTAEAIQAERPYQHATVADIFDRFPSVRLSFAEFFQIAPPTAPRYYTVSSSRQFAPDTVSITLGLRKTDTLPLPRCSSYLAMLKPGDAIRASFYQSSFVFPFHDHRPIMLISAGTGIAPFRAFLQDLEHENDTSPHQHRPAYLFYGCREASVDFLYGEELQRARDDGVLDQLHVEFSGESDKPKRHVQDALLDQSKLVARHLLADEGYVYVCGSLAMGRAVKKAIAAAILKHPEFSGGAITTQEDAEHVVTQKLAGQLIITELW</sequence>
<dbReference type="PANTHER" id="PTHR19384">
    <property type="entry name" value="NITRIC OXIDE SYNTHASE-RELATED"/>
    <property type="match status" value="1"/>
</dbReference>
<feature type="signal peptide" evidence="2">
    <location>
        <begin position="1"/>
        <end position="18"/>
    </location>
</feature>